<sequence length="265" mass="28921">MPIVSGTSFVYTVKQGDTLYSIATIVGGTVPLLVEANAIYPPVTDPYLIFPGQVLVISKPGTRQVNHIVSNGDTLSRIARRYAASIDLLQGINTHVTNPNLIYQNQILQTPALIYSVERGDTLNKIAQRFGVSLSSLLEANRERPGISPDIIYPGYQLIIPLPTSNNIVVFQPLPGTKIREGQILSGFARAFEGTILYRIIDHNGHIVTEESPIQSAAGAPAYGSFSTPIRFNQQPATRTGELWVYTKSPRDGSMQDLVQIAVTF</sequence>
<dbReference type="AlphaFoldDB" id="A0A549YGJ8"/>
<accession>A0A549YGJ8</accession>
<comment type="caution">
    <text evidence="2">The sequence shown here is derived from an EMBL/GenBank/DDBJ whole genome shotgun (WGS) entry which is preliminary data.</text>
</comment>
<dbReference type="EMBL" id="VJMZ01000001">
    <property type="protein sequence ID" value="TRM11002.1"/>
    <property type="molecule type" value="Genomic_DNA"/>
</dbReference>
<dbReference type="Gene3D" id="3.10.350.10">
    <property type="entry name" value="LysM domain"/>
    <property type="match status" value="3"/>
</dbReference>
<proteinExistence type="predicted"/>
<organism evidence="2 3">
    <name type="scientific">Lentibacillus cibarius</name>
    <dbReference type="NCBI Taxonomy" id="2583219"/>
    <lineage>
        <taxon>Bacteria</taxon>
        <taxon>Bacillati</taxon>
        <taxon>Bacillota</taxon>
        <taxon>Bacilli</taxon>
        <taxon>Bacillales</taxon>
        <taxon>Bacillaceae</taxon>
        <taxon>Lentibacillus</taxon>
    </lineage>
</organism>
<dbReference type="Pfam" id="PF01476">
    <property type="entry name" value="LysM"/>
    <property type="match status" value="3"/>
</dbReference>
<evidence type="ECO:0000313" key="3">
    <source>
        <dbReference type="Proteomes" id="UP000319280"/>
    </source>
</evidence>
<dbReference type="Pfam" id="PF10648">
    <property type="entry name" value="Gmad2"/>
    <property type="match status" value="1"/>
</dbReference>
<evidence type="ECO:0000259" key="1">
    <source>
        <dbReference type="PROSITE" id="PS51782"/>
    </source>
</evidence>
<feature type="domain" description="LysM" evidence="1">
    <location>
        <begin position="113"/>
        <end position="160"/>
    </location>
</feature>
<dbReference type="PANTHER" id="PTHR33734:SF22">
    <property type="entry name" value="MEMBRANE-BOUND LYTIC MUREIN TRANSGLYCOSYLASE D"/>
    <property type="match status" value="1"/>
</dbReference>
<dbReference type="Proteomes" id="UP000319280">
    <property type="component" value="Unassembled WGS sequence"/>
</dbReference>
<protein>
    <submittedName>
        <fullName evidence="2">LysM peptidoglycan-binding domain-containing protein</fullName>
    </submittedName>
</protein>
<keyword evidence="3" id="KW-1185">Reference proteome</keyword>
<dbReference type="InterPro" id="IPR036779">
    <property type="entry name" value="LysM_dom_sf"/>
</dbReference>
<name>A0A549YGJ8_9BACI</name>
<feature type="domain" description="LysM" evidence="1">
    <location>
        <begin position="65"/>
        <end position="110"/>
    </location>
</feature>
<dbReference type="PROSITE" id="PS51782">
    <property type="entry name" value="LYSM"/>
    <property type="match status" value="3"/>
</dbReference>
<evidence type="ECO:0000313" key="2">
    <source>
        <dbReference type="EMBL" id="TRM11002.1"/>
    </source>
</evidence>
<dbReference type="PANTHER" id="PTHR33734">
    <property type="entry name" value="LYSM DOMAIN-CONTAINING GPI-ANCHORED PROTEIN 2"/>
    <property type="match status" value="1"/>
</dbReference>
<dbReference type="CDD" id="cd00118">
    <property type="entry name" value="LysM"/>
    <property type="match status" value="3"/>
</dbReference>
<dbReference type="RefSeq" id="WP_142790207.1">
    <property type="nucleotide sequence ID" value="NZ_VJMZ01000001.1"/>
</dbReference>
<dbReference type="InterPro" id="IPR018911">
    <property type="entry name" value="Gmad2_Ig-like_dom"/>
</dbReference>
<feature type="domain" description="LysM" evidence="1">
    <location>
        <begin position="9"/>
        <end position="57"/>
    </location>
</feature>
<gene>
    <name evidence="2" type="ORF">FH966_04270</name>
</gene>
<dbReference type="SMART" id="SM00257">
    <property type="entry name" value="LysM"/>
    <property type="match status" value="3"/>
</dbReference>
<dbReference type="InterPro" id="IPR018392">
    <property type="entry name" value="LysM"/>
</dbReference>
<dbReference type="SUPFAM" id="SSF54106">
    <property type="entry name" value="LysM domain"/>
    <property type="match status" value="3"/>
</dbReference>
<reference evidence="2 3" key="1">
    <citation type="submission" date="2019-07" db="EMBL/GenBank/DDBJ databases">
        <title>Genomic analysis of Lentibacillus sp. NKC851-2.</title>
        <authorList>
            <person name="Oh Y.J."/>
        </authorList>
    </citation>
    <scope>NUCLEOTIDE SEQUENCE [LARGE SCALE GENOMIC DNA]</scope>
    <source>
        <strain evidence="2 3">NKC851-2</strain>
    </source>
</reference>